<reference evidence="1 2" key="1">
    <citation type="submission" date="2022-10" db="EMBL/GenBank/DDBJ databases">
        <title>Janthinobacterium sp. hw3 Genome sequencing.</title>
        <authorList>
            <person name="Park S."/>
        </authorList>
    </citation>
    <scope>NUCLEOTIDE SEQUENCE [LARGE SCALE GENOMIC DNA]</scope>
    <source>
        <strain evidence="2">hw3</strain>
    </source>
</reference>
<keyword evidence="2" id="KW-1185">Reference proteome</keyword>
<organism evidence="1 2">
    <name type="scientific">Janthinobacterium fluminis</name>
    <dbReference type="NCBI Taxonomy" id="2987524"/>
    <lineage>
        <taxon>Bacteria</taxon>
        <taxon>Pseudomonadati</taxon>
        <taxon>Pseudomonadota</taxon>
        <taxon>Betaproteobacteria</taxon>
        <taxon>Burkholderiales</taxon>
        <taxon>Oxalobacteraceae</taxon>
        <taxon>Janthinobacterium</taxon>
    </lineage>
</organism>
<evidence type="ECO:0008006" key="3">
    <source>
        <dbReference type="Google" id="ProtNLM"/>
    </source>
</evidence>
<sequence>MSDHADITDKIIFAAVRRGLDAVRRQPRLAPDCRCHYCDEEVGAAALFCGVDCRDDYDKERAAIARAGRAV</sequence>
<dbReference type="EMBL" id="JAQQXR010000002">
    <property type="protein sequence ID" value="MDC8757521.1"/>
    <property type="molecule type" value="Genomic_DNA"/>
</dbReference>
<proteinExistence type="predicted"/>
<name>A0ABT5JYG5_9BURK</name>
<comment type="caution">
    <text evidence="1">The sequence shown here is derived from an EMBL/GenBank/DDBJ whole genome shotgun (WGS) entry which is preliminary data.</text>
</comment>
<evidence type="ECO:0000313" key="1">
    <source>
        <dbReference type="EMBL" id="MDC8757521.1"/>
    </source>
</evidence>
<dbReference type="RefSeq" id="WP_273670193.1">
    <property type="nucleotide sequence ID" value="NZ_JAQQXR010000002.1"/>
</dbReference>
<protein>
    <recommendedName>
        <fullName evidence="3">DUF2116 family Zn-ribbon domain-containing protein</fullName>
    </recommendedName>
</protein>
<evidence type="ECO:0000313" key="2">
    <source>
        <dbReference type="Proteomes" id="UP001221208"/>
    </source>
</evidence>
<dbReference type="Proteomes" id="UP001221208">
    <property type="component" value="Unassembled WGS sequence"/>
</dbReference>
<gene>
    <name evidence="1" type="ORF">OIK44_07975</name>
</gene>
<accession>A0ABT5JYG5</accession>